<dbReference type="AlphaFoldDB" id="A0A5X2SKF6"/>
<dbReference type="CDD" id="cd01029">
    <property type="entry name" value="TOPRIM_primases"/>
    <property type="match status" value="1"/>
</dbReference>
<dbReference type="EMBL" id="AAMKUI010000048">
    <property type="protein sequence ID" value="EDJ2123325.1"/>
    <property type="molecule type" value="Genomic_DNA"/>
</dbReference>
<proteinExistence type="predicted"/>
<comment type="caution">
    <text evidence="1">The sequence shown here is derived from an EMBL/GenBank/DDBJ whole genome shotgun (WGS) entry which is preliminary data.</text>
</comment>
<dbReference type="PANTHER" id="PTHR12873:SF0">
    <property type="entry name" value="TWINKLE MTDNA HELICASE"/>
    <property type="match status" value="1"/>
</dbReference>
<keyword evidence="1" id="KW-0347">Helicase</keyword>
<evidence type="ECO:0000313" key="1">
    <source>
        <dbReference type="EMBL" id="EDJ2123325.1"/>
    </source>
</evidence>
<dbReference type="GO" id="GO:0003697">
    <property type="term" value="F:single-stranded DNA binding"/>
    <property type="evidence" value="ECO:0007669"/>
    <property type="project" value="InterPro"/>
</dbReference>
<reference evidence="1" key="1">
    <citation type="submission" date="2018-07" db="EMBL/GenBank/DDBJ databases">
        <authorList>
            <consortium name="GenomeTrakr network: Whole genome sequencing for foodborne pathogen traceback"/>
        </authorList>
    </citation>
    <scope>NUCLEOTIDE SEQUENCE</scope>
    <source>
        <strain evidence="1">FSIS1701370</strain>
    </source>
</reference>
<dbReference type="SUPFAM" id="SSF56731">
    <property type="entry name" value="DNA primase core"/>
    <property type="match status" value="1"/>
</dbReference>
<feature type="non-terminal residue" evidence="1">
    <location>
        <position position="318"/>
    </location>
</feature>
<dbReference type="Pfam" id="PF13155">
    <property type="entry name" value="Toprim_2"/>
    <property type="match status" value="1"/>
</dbReference>
<organism evidence="1">
    <name type="scientific">Salmonella enterica subsp. enterica serovar Schwarzengrund</name>
    <dbReference type="NCBI Taxonomy" id="340190"/>
    <lineage>
        <taxon>Bacteria</taxon>
        <taxon>Pseudomonadati</taxon>
        <taxon>Pseudomonadota</taxon>
        <taxon>Gammaproteobacteria</taxon>
        <taxon>Enterobacterales</taxon>
        <taxon>Enterobacteriaceae</taxon>
        <taxon>Salmonella</taxon>
    </lineage>
</organism>
<keyword evidence="1" id="KW-0547">Nucleotide-binding</keyword>
<dbReference type="GO" id="GO:0006260">
    <property type="term" value="P:DNA replication"/>
    <property type="evidence" value="ECO:0007669"/>
    <property type="project" value="InterPro"/>
</dbReference>
<dbReference type="Gene3D" id="3.90.580.10">
    <property type="entry name" value="Zinc finger, CHC2-type domain"/>
    <property type="match status" value="1"/>
</dbReference>
<dbReference type="GO" id="GO:0043139">
    <property type="term" value="F:5'-3' DNA helicase activity"/>
    <property type="evidence" value="ECO:0007669"/>
    <property type="project" value="InterPro"/>
</dbReference>
<dbReference type="Gene3D" id="3.40.1360.10">
    <property type="match status" value="1"/>
</dbReference>
<sequence length="318" mass="36014">MRPSELSDLLWSQVDRVAPHLLPNGKKEGHEWVAGNVNGDKGNSLKVNLSGKKKWADFAEGDGGDMLDLWMACRGINLHQAMQEAKAFLGIKDDDHHFDAKREKKFSRPDRKKIARYVTRTESHLEYLQSRGISPEIVKRYEVVSGKVWNGELELDALVIPYKRDGELLQVKRISTERPDGKKVIMAEGDCEPCLFGWQALDAGVRAVVLCEGEIDCMSYAQYGIPALSVPFGGGKGAKQQWIEFEYHNLDRFEEIFISMDVDDVGREAAREIASRLGEHRCRLVTLPHKDINECLMNGVTEDEIWQYIGTASYFDPE</sequence>
<dbReference type="InterPro" id="IPR027032">
    <property type="entry name" value="Twinkle-like"/>
</dbReference>
<gene>
    <name evidence="1" type="ORF">CEC57_24025</name>
</gene>
<dbReference type="InterPro" id="IPR034154">
    <property type="entry name" value="TOPRIM_DnaG/twinkle"/>
</dbReference>
<protein>
    <submittedName>
        <fullName evidence="1">Bifunctional DNA primase/helicase</fullName>
    </submittedName>
</protein>
<dbReference type="PANTHER" id="PTHR12873">
    <property type="entry name" value="T7-LIKE MITOCHONDRIAL DNA HELICASE"/>
    <property type="match status" value="1"/>
</dbReference>
<dbReference type="SUPFAM" id="SSF57783">
    <property type="entry name" value="Zinc beta-ribbon"/>
    <property type="match status" value="1"/>
</dbReference>
<dbReference type="InterPro" id="IPR036977">
    <property type="entry name" value="DNA_primase_Znf_CHC2"/>
</dbReference>
<name>A0A5X2SKF6_SALET</name>
<dbReference type="GO" id="GO:0008270">
    <property type="term" value="F:zinc ion binding"/>
    <property type="evidence" value="ECO:0007669"/>
    <property type="project" value="InterPro"/>
</dbReference>
<keyword evidence="1" id="KW-0067">ATP-binding</keyword>
<accession>A0A5X2SKF6</accession>
<keyword evidence="1" id="KW-0378">Hydrolase</keyword>